<proteinExistence type="predicted"/>
<dbReference type="InterPro" id="IPR029480">
    <property type="entry name" value="Transpos_assoc"/>
</dbReference>
<keyword evidence="3" id="KW-1185">Reference proteome</keyword>
<dbReference type="AlphaFoldDB" id="A0AAP0L1L3"/>
<sequence length="290" mass="33911">MILCVSNLLSMTFFNIKLVIGELMDKSWMQLRNIYWPEYIKGIRDFITIARGVLDKASRTRCPCRSCNNRYYEHIDIVEKLLKKNGMDKNYPQWVHHGENYTTMNNDHAFESDSDDEEEVDGVEDLLEYMNVDFPEEANASYFETFESQTFGFLQFREPTIDRATNEESKKFENMFQEAQKSIYSGCEKVSKLDIVIKLFHLKTINLWSNKSFDMLLVLMKDLLPIENTLPKSHYEARTFLRDLGLGYIPIQACVNDCVLFWKANANKCSCPNCGESSYKPVERNKKQIP</sequence>
<protein>
    <recommendedName>
        <fullName evidence="1">Transposase-associated domain-containing protein</fullName>
    </recommendedName>
</protein>
<evidence type="ECO:0000259" key="1">
    <source>
        <dbReference type="Pfam" id="PF13963"/>
    </source>
</evidence>
<dbReference type="Proteomes" id="UP001420932">
    <property type="component" value="Unassembled WGS sequence"/>
</dbReference>
<comment type="caution">
    <text evidence="2">The sequence shown here is derived from an EMBL/GenBank/DDBJ whole genome shotgun (WGS) entry which is preliminary data.</text>
</comment>
<reference evidence="2 3" key="1">
    <citation type="submission" date="2024-01" db="EMBL/GenBank/DDBJ databases">
        <title>Genome assemblies of Stephania.</title>
        <authorList>
            <person name="Yang L."/>
        </authorList>
    </citation>
    <scope>NUCLEOTIDE SEQUENCE [LARGE SCALE GENOMIC DNA]</scope>
    <source>
        <strain evidence="2">YNDBR</strain>
        <tissue evidence="2">Leaf</tissue>
    </source>
</reference>
<feature type="domain" description="Transposase-associated" evidence="1">
    <location>
        <begin position="26"/>
        <end position="99"/>
    </location>
</feature>
<gene>
    <name evidence="2" type="ORF">Syun_003694</name>
</gene>
<organism evidence="2 3">
    <name type="scientific">Stephania yunnanensis</name>
    <dbReference type="NCBI Taxonomy" id="152371"/>
    <lineage>
        <taxon>Eukaryota</taxon>
        <taxon>Viridiplantae</taxon>
        <taxon>Streptophyta</taxon>
        <taxon>Embryophyta</taxon>
        <taxon>Tracheophyta</taxon>
        <taxon>Spermatophyta</taxon>
        <taxon>Magnoliopsida</taxon>
        <taxon>Ranunculales</taxon>
        <taxon>Menispermaceae</taxon>
        <taxon>Menispermoideae</taxon>
        <taxon>Cissampelideae</taxon>
        <taxon>Stephania</taxon>
    </lineage>
</organism>
<evidence type="ECO:0000313" key="3">
    <source>
        <dbReference type="Proteomes" id="UP001420932"/>
    </source>
</evidence>
<dbReference type="EMBL" id="JBBNAF010000002">
    <property type="protein sequence ID" value="KAK9162792.1"/>
    <property type="molecule type" value="Genomic_DNA"/>
</dbReference>
<dbReference type="PANTHER" id="PTHR10775">
    <property type="entry name" value="OS08G0208400 PROTEIN"/>
    <property type="match status" value="1"/>
</dbReference>
<accession>A0AAP0L1L3</accession>
<dbReference type="PANTHER" id="PTHR10775:SF185">
    <property type="entry name" value="OS08G0208400 PROTEIN"/>
    <property type="match status" value="1"/>
</dbReference>
<evidence type="ECO:0000313" key="2">
    <source>
        <dbReference type="EMBL" id="KAK9162792.1"/>
    </source>
</evidence>
<dbReference type="Pfam" id="PF13963">
    <property type="entry name" value="Transpos_assoc"/>
    <property type="match status" value="1"/>
</dbReference>
<name>A0AAP0L1L3_9MAGN</name>